<keyword evidence="2" id="KW-1185">Reference proteome</keyword>
<accession>A0ACC0H7H5</accession>
<gene>
    <name evidence="1" type="ORF">LOK49_LG07G01490</name>
</gene>
<evidence type="ECO:0000313" key="2">
    <source>
        <dbReference type="Proteomes" id="UP001060215"/>
    </source>
</evidence>
<sequence length="108" mass="11845">MATFIRLHRFRAAAAVTVASGGIYTCLRDPSISIADRGGPALEAVQRKIAQKTKTSTTITSIFFSGSLALFIFFLIALSLTHDPQICHHTLSPLQIWVILDVGFDELR</sequence>
<dbReference type="Proteomes" id="UP001060215">
    <property type="component" value="Chromosome 7"/>
</dbReference>
<proteinExistence type="predicted"/>
<name>A0ACC0H7H5_9ERIC</name>
<reference evidence="1 2" key="1">
    <citation type="journal article" date="2022" name="Plant J.">
        <title>Chromosome-level genome of Camellia lanceoleosa provides a valuable resource for understanding genome evolution and self-incompatibility.</title>
        <authorList>
            <person name="Gong W."/>
            <person name="Xiao S."/>
            <person name="Wang L."/>
            <person name="Liao Z."/>
            <person name="Chang Y."/>
            <person name="Mo W."/>
            <person name="Hu G."/>
            <person name="Li W."/>
            <person name="Zhao G."/>
            <person name="Zhu H."/>
            <person name="Hu X."/>
            <person name="Ji K."/>
            <person name="Xiang X."/>
            <person name="Song Q."/>
            <person name="Yuan D."/>
            <person name="Jin S."/>
            <person name="Zhang L."/>
        </authorList>
    </citation>
    <scope>NUCLEOTIDE SEQUENCE [LARGE SCALE GENOMIC DNA]</scope>
    <source>
        <strain evidence="1">SQ_2022a</strain>
    </source>
</reference>
<organism evidence="1 2">
    <name type="scientific">Camellia lanceoleosa</name>
    <dbReference type="NCBI Taxonomy" id="1840588"/>
    <lineage>
        <taxon>Eukaryota</taxon>
        <taxon>Viridiplantae</taxon>
        <taxon>Streptophyta</taxon>
        <taxon>Embryophyta</taxon>
        <taxon>Tracheophyta</taxon>
        <taxon>Spermatophyta</taxon>
        <taxon>Magnoliopsida</taxon>
        <taxon>eudicotyledons</taxon>
        <taxon>Gunneridae</taxon>
        <taxon>Pentapetalae</taxon>
        <taxon>asterids</taxon>
        <taxon>Ericales</taxon>
        <taxon>Theaceae</taxon>
        <taxon>Camellia</taxon>
    </lineage>
</organism>
<dbReference type="EMBL" id="CM045764">
    <property type="protein sequence ID" value="KAI8008994.1"/>
    <property type="molecule type" value="Genomic_DNA"/>
</dbReference>
<comment type="caution">
    <text evidence="1">The sequence shown here is derived from an EMBL/GenBank/DDBJ whole genome shotgun (WGS) entry which is preliminary data.</text>
</comment>
<evidence type="ECO:0000313" key="1">
    <source>
        <dbReference type="EMBL" id="KAI8008994.1"/>
    </source>
</evidence>
<protein>
    <submittedName>
        <fullName evidence="1">Uncharacterized protein</fullName>
    </submittedName>
</protein>